<keyword evidence="2" id="KW-1185">Reference proteome</keyword>
<reference evidence="1" key="1">
    <citation type="submission" date="2023-04" db="EMBL/GenBank/DDBJ databases">
        <title>Phytophthora fragariaefolia NBRC 109709.</title>
        <authorList>
            <person name="Ichikawa N."/>
            <person name="Sato H."/>
            <person name="Tonouchi N."/>
        </authorList>
    </citation>
    <scope>NUCLEOTIDE SEQUENCE</scope>
    <source>
        <strain evidence="1">NBRC 109709</strain>
    </source>
</reference>
<name>A0A9W6YEE3_9STRA</name>
<dbReference type="AlphaFoldDB" id="A0A9W6YEE3"/>
<dbReference type="GO" id="GO:0003924">
    <property type="term" value="F:GTPase activity"/>
    <property type="evidence" value="ECO:0007669"/>
    <property type="project" value="InterPro"/>
</dbReference>
<protein>
    <submittedName>
        <fullName evidence="1">Unnamed protein product</fullName>
    </submittedName>
</protein>
<comment type="caution">
    <text evidence="1">The sequence shown here is derived from an EMBL/GenBank/DDBJ whole genome shotgun (WGS) entry which is preliminary data.</text>
</comment>
<proteinExistence type="predicted"/>
<dbReference type="EMBL" id="BSXT01005470">
    <property type="protein sequence ID" value="GMF60477.1"/>
    <property type="molecule type" value="Genomic_DNA"/>
</dbReference>
<dbReference type="InterPro" id="IPR001806">
    <property type="entry name" value="Small_GTPase"/>
</dbReference>
<dbReference type="PROSITE" id="PS51419">
    <property type="entry name" value="RAB"/>
    <property type="match status" value="1"/>
</dbReference>
<dbReference type="SUPFAM" id="SSF52540">
    <property type="entry name" value="P-loop containing nucleoside triphosphate hydrolases"/>
    <property type="match status" value="1"/>
</dbReference>
<dbReference type="Pfam" id="PF00071">
    <property type="entry name" value="Ras"/>
    <property type="match status" value="1"/>
</dbReference>
<dbReference type="InterPro" id="IPR027417">
    <property type="entry name" value="P-loop_NTPase"/>
</dbReference>
<organism evidence="1 2">
    <name type="scientific">Phytophthora fragariaefolia</name>
    <dbReference type="NCBI Taxonomy" id="1490495"/>
    <lineage>
        <taxon>Eukaryota</taxon>
        <taxon>Sar</taxon>
        <taxon>Stramenopiles</taxon>
        <taxon>Oomycota</taxon>
        <taxon>Peronosporomycetes</taxon>
        <taxon>Peronosporales</taxon>
        <taxon>Peronosporaceae</taxon>
        <taxon>Phytophthora</taxon>
    </lineage>
</organism>
<accession>A0A9W6YEE3</accession>
<sequence length="134" mass="14880">MGHSHETFNNAQEHWLKELKAAAGLSSTLTSCIMLVGNKVDLESSYVIQDANYVDQELHESTATALGLMHQRASAKTCHNIRRAFEDLVIAIYNADKSNNQRHDVLPTIQLDQRTAVLLQSTPKCLKTAKAKCC</sequence>
<gene>
    <name evidence="1" type="ORF">Pfra01_002620200</name>
</gene>
<dbReference type="GO" id="GO:0005525">
    <property type="term" value="F:GTP binding"/>
    <property type="evidence" value="ECO:0007669"/>
    <property type="project" value="InterPro"/>
</dbReference>
<dbReference type="Gene3D" id="3.40.50.300">
    <property type="entry name" value="P-loop containing nucleotide triphosphate hydrolases"/>
    <property type="match status" value="1"/>
</dbReference>
<dbReference type="PANTHER" id="PTHR47979">
    <property type="entry name" value="DRAB11-RELATED"/>
    <property type="match status" value="1"/>
</dbReference>
<evidence type="ECO:0000313" key="2">
    <source>
        <dbReference type="Proteomes" id="UP001165121"/>
    </source>
</evidence>
<evidence type="ECO:0000313" key="1">
    <source>
        <dbReference type="EMBL" id="GMF60477.1"/>
    </source>
</evidence>
<dbReference type="Proteomes" id="UP001165121">
    <property type="component" value="Unassembled WGS sequence"/>
</dbReference>
<dbReference type="OrthoDB" id="9989112at2759"/>
<dbReference type="InterPro" id="IPR050209">
    <property type="entry name" value="Rab_GTPases_membrane_traffic"/>
</dbReference>